<dbReference type="Proteomes" id="UP000317410">
    <property type="component" value="Unassembled WGS sequence"/>
</dbReference>
<sequence>MGDNGDMSAHTDPIEMLTSDRSWELLGTQELGRLVTHVGETIDIFPVNYVVDGEGILFRTAPGSKLFELTVNTDVLFEVDDHTDTDAWSVIIRGYATALESDADVQRAETAGLRPWIPTVKRVYVRIAPTSVSGRAFRRSAEPELDGPQEY</sequence>
<protein>
    <submittedName>
        <fullName evidence="1">Pyridoxamine 5'-phosphate oxidase</fullName>
    </submittedName>
</protein>
<dbReference type="Gene3D" id="2.30.110.10">
    <property type="entry name" value="Electron Transport, Fmn-binding Protein, Chain A"/>
    <property type="match status" value="1"/>
</dbReference>
<dbReference type="InterPro" id="IPR024747">
    <property type="entry name" value="Pyridox_Oxase-rel"/>
</dbReference>
<dbReference type="AlphaFoldDB" id="A0A4Y4B1Q8"/>
<dbReference type="EMBL" id="BJNQ01000002">
    <property type="protein sequence ID" value="GEC74286.1"/>
    <property type="molecule type" value="Genomic_DNA"/>
</dbReference>
<proteinExistence type="predicted"/>
<evidence type="ECO:0000313" key="2">
    <source>
        <dbReference type="Proteomes" id="UP000317410"/>
    </source>
</evidence>
<reference evidence="1 2" key="1">
    <citation type="submission" date="2019-06" db="EMBL/GenBank/DDBJ databases">
        <title>Whole genome shotgun sequence of Microbacterium liquefaciens NBRC 15037.</title>
        <authorList>
            <person name="Hosoyama A."/>
            <person name="Uohara A."/>
            <person name="Ohji S."/>
            <person name="Ichikawa N."/>
        </authorList>
    </citation>
    <scope>NUCLEOTIDE SEQUENCE [LARGE SCALE GENOMIC DNA]</scope>
    <source>
        <strain evidence="1 2">NBRC 15037</strain>
    </source>
</reference>
<gene>
    <name evidence="1" type="ORF">MLI01_04310</name>
</gene>
<dbReference type="Pfam" id="PF12900">
    <property type="entry name" value="Pyridox_ox_2"/>
    <property type="match status" value="1"/>
</dbReference>
<accession>A0A4Y4B1Q8</accession>
<comment type="caution">
    <text evidence="1">The sequence shown here is derived from an EMBL/GenBank/DDBJ whole genome shotgun (WGS) entry which is preliminary data.</text>
</comment>
<dbReference type="InterPro" id="IPR012349">
    <property type="entry name" value="Split_barrel_FMN-bd"/>
</dbReference>
<dbReference type="SUPFAM" id="SSF50475">
    <property type="entry name" value="FMN-binding split barrel"/>
    <property type="match status" value="1"/>
</dbReference>
<evidence type="ECO:0000313" key="1">
    <source>
        <dbReference type="EMBL" id="GEC74286.1"/>
    </source>
</evidence>
<organism evidence="1 2">
    <name type="scientific">Microbacterium maritypicum</name>
    <name type="common">Microbacterium liquefaciens</name>
    <dbReference type="NCBI Taxonomy" id="33918"/>
    <lineage>
        <taxon>Bacteria</taxon>
        <taxon>Bacillati</taxon>
        <taxon>Actinomycetota</taxon>
        <taxon>Actinomycetes</taxon>
        <taxon>Micrococcales</taxon>
        <taxon>Microbacteriaceae</taxon>
        <taxon>Microbacterium</taxon>
    </lineage>
</organism>
<name>A0A4Y4B1Q8_MICMQ</name>